<dbReference type="EMBL" id="VSSQ01000108">
    <property type="protein sequence ID" value="MPL77620.1"/>
    <property type="molecule type" value="Genomic_DNA"/>
</dbReference>
<dbReference type="AlphaFoldDB" id="A0A644UFF7"/>
<evidence type="ECO:0000313" key="1">
    <source>
        <dbReference type="EMBL" id="MPL77620.1"/>
    </source>
</evidence>
<reference evidence="1" key="1">
    <citation type="submission" date="2019-08" db="EMBL/GenBank/DDBJ databases">
        <authorList>
            <person name="Kucharzyk K."/>
            <person name="Murdoch R.W."/>
            <person name="Higgins S."/>
            <person name="Loffler F."/>
        </authorList>
    </citation>
    <scope>NUCLEOTIDE SEQUENCE</scope>
</reference>
<gene>
    <name evidence="1" type="ORF">SDC9_23477</name>
</gene>
<accession>A0A644UFF7</accession>
<name>A0A644UFF7_9ZZZZ</name>
<proteinExistence type="predicted"/>
<organism evidence="1">
    <name type="scientific">bioreactor metagenome</name>
    <dbReference type="NCBI Taxonomy" id="1076179"/>
    <lineage>
        <taxon>unclassified sequences</taxon>
        <taxon>metagenomes</taxon>
        <taxon>ecological metagenomes</taxon>
    </lineage>
</organism>
<comment type="caution">
    <text evidence="1">The sequence shown here is derived from an EMBL/GenBank/DDBJ whole genome shotgun (WGS) entry which is preliminary data.</text>
</comment>
<sequence>MRTTFSELVTYFKELATNHKEIRHSETEKHFYRFEVDEVLTGINKLKYPAFILEGYRFTYKDMKADNPVKKRQGAFILLDHVGDPGNHDKIHEVWDRLEEIGDDILSRINADKRDKTSPVRDFDLESVEGSLLATELGNHYGIRFTFDIDCRYSREVDPEKWLV</sequence>
<protein>
    <submittedName>
        <fullName evidence="1">Uncharacterized protein</fullName>
    </submittedName>
</protein>